<evidence type="ECO:0000313" key="2">
    <source>
        <dbReference type="EMBL" id="OMH78633.1"/>
    </source>
</evidence>
<dbReference type="AlphaFoldDB" id="A0A1R1PCF1"/>
<dbReference type="Proteomes" id="UP000188320">
    <property type="component" value="Unassembled WGS sequence"/>
</dbReference>
<evidence type="ECO:0000256" key="1">
    <source>
        <dbReference type="SAM" id="MobiDB-lite"/>
    </source>
</evidence>
<evidence type="ECO:0000313" key="3">
    <source>
        <dbReference type="Proteomes" id="UP000188320"/>
    </source>
</evidence>
<dbReference type="EMBL" id="LSSK01001872">
    <property type="protein sequence ID" value="OMH78633.1"/>
    <property type="molecule type" value="Genomic_DNA"/>
</dbReference>
<feature type="region of interest" description="Disordered" evidence="1">
    <location>
        <begin position="219"/>
        <end position="267"/>
    </location>
</feature>
<name>A0A1R1PCF1_ZANCU</name>
<reference evidence="3" key="1">
    <citation type="submission" date="2017-01" db="EMBL/GenBank/DDBJ databases">
        <authorList>
            <person name="Wang Y."/>
            <person name="White M."/>
            <person name="Kvist S."/>
            <person name="Moncalvo J.-M."/>
        </authorList>
    </citation>
    <scope>NUCLEOTIDE SEQUENCE [LARGE SCALE GENOMIC DNA]</scope>
    <source>
        <strain evidence="3">COL-18-3</strain>
    </source>
</reference>
<organism evidence="2 3">
    <name type="scientific">Zancudomyces culisetae</name>
    <name type="common">Gut fungus</name>
    <name type="synonym">Smittium culisetae</name>
    <dbReference type="NCBI Taxonomy" id="1213189"/>
    <lineage>
        <taxon>Eukaryota</taxon>
        <taxon>Fungi</taxon>
        <taxon>Fungi incertae sedis</taxon>
        <taxon>Zoopagomycota</taxon>
        <taxon>Kickxellomycotina</taxon>
        <taxon>Harpellomycetes</taxon>
        <taxon>Harpellales</taxon>
        <taxon>Legeriomycetaceae</taxon>
        <taxon>Zancudomyces</taxon>
    </lineage>
</organism>
<protein>
    <submittedName>
        <fullName evidence="2">Transmembrane protein</fullName>
    </submittedName>
</protein>
<proteinExistence type="predicted"/>
<keyword evidence="2" id="KW-0812">Transmembrane</keyword>
<feature type="compositionally biased region" description="Polar residues" evidence="1">
    <location>
        <begin position="229"/>
        <end position="247"/>
    </location>
</feature>
<keyword evidence="2" id="KW-0472">Membrane</keyword>
<accession>A0A1R1PCF1</accession>
<sequence length="361" mass="39965">MAAYLQNALICIEMFVAAIGHYTYFSHVEYRPKNKKISARARLYHAIRDAFGLKDVLFDAREAWSGKTYTYSHFDPKIQVSQLDNLVPVQVNIDDTRCTASGHRGLLGTGKNRPLLKKISVFNRNKGNEDPSKKPLLPAFKEPDSRLAHAPESIAAAGTTAASSEYDIDSANSEMNDNKLDTPQHYLSTDTREQDRHYVRQKRVKAGMRYTAGGKQTYWVEDPGRETSSEGISRQTAATNHSKTGVSNHAPFASRNTEFGDRQVRGGLDRGKSVEANEGAESDEAASFSSAVVFKKGDTGLDIDSELDLDFESEAFGADGAFRGDIEKLYMESRKFGNDPNYPVIALDSRLGYTAIPSFHS</sequence>
<keyword evidence="3" id="KW-1185">Reference proteome</keyword>
<comment type="caution">
    <text evidence="2">The sequence shown here is derived from an EMBL/GenBank/DDBJ whole genome shotgun (WGS) entry which is preliminary data.</text>
</comment>
<feature type="compositionally biased region" description="Basic and acidic residues" evidence="1">
    <location>
        <begin position="258"/>
        <end position="267"/>
    </location>
</feature>
<gene>
    <name evidence="2" type="ORF">AX774_g7965</name>
</gene>
<dbReference type="OrthoDB" id="5348404at2759"/>